<keyword evidence="2" id="KW-1185">Reference proteome</keyword>
<dbReference type="InterPro" id="IPR041492">
    <property type="entry name" value="HAD_2"/>
</dbReference>
<dbReference type="Gene3D" id="3.40.50.1000">
    <property type="entry name" value="HAD superfamily/HAD-like"/>
    <property type="match status" value="1"/>
</dbReference>
<dbReference type="GO" id="GO:0016791">
    <property type="term" value="F:phosphatase activity"/>
    <property type="evidence" value="ECO:0007669"/>
    <property type="project" value="TreeGrafter"/>
</dbReference>
<dbReference type="EMBL" id="ABWN01000017">
    <property type="protein sequence ID" value="EFF69645.1"/>
    <property type="molecule type" value="Genomic_DNA"/>
</dbReference>
<dbReference type="Proteomes" id="UP000006238">
    <property type="component" value="Unassembled WGS sequence"/>
</dbReference>
<dbReference type="Gene3D" id="1.10.150.240">
    <property type="entry name" value="Putative phosphatase, domain 2"/>
    <property type="match status" value="1"/>
</dbReference>
<organism evidence="1 2">
    <name type="scientific">Eshraghiella crossota DSM 2876</name>
    <dbReference type="NCBI Taxonomy" id="511680"/>
    <lineage>
        <taxon>Bacteria</taxon>
        <taxon>Bacillati</taxon>
        <taxon>Bacillota</taxon>
        <taxon>Clostridia</taxon>
        <taxon>Lachnospirales</taxon>
        <taxon>Lachnospiraceae</taxon>
        <taxon>Eshraghiella</taxon>
    </lineage>
</organism>
<dbReference type="RefSeq" id="WP_005600783.1">
    <property type="nucleotide sequence ID" value="NZ_GG663519.1"/>
</dbReference>
<comment type="caution">
    <text evidence="1">The sequence shown here is derived from an EMBL/GenBank/DDBJ whole genome shotgun (WGS) entry which is preliminary data.</text>
</comment>
<dbReference type="eggNOG" id="COG0637">
    <property type="taxonomic scope" value="Bacteria"/>
</dbReference>
<dbReference type="NCBIfam" id="TIGR01509">
    <property type="entry name" value="HAD-SF-IA-v3"/>
    <property type="match status" value="1"/>
</dbReference>
<dbReference type="STRING" id="45851.BHV86_06560"/>
<dbReference type="CDD" id="cd07505">
    <property type="entry name" value="HAD_BPGM-like"/>
    <property type="match status" value="1"/>
</dbReference>
<dbReference type="InterPro" id="IPR036412">
    <property type="entry name" value="HAD-like_sf"/>
</dbReference>
<dbReference type="SUPFAM" id="SSF56784">
    <property type="entry name" value="HAD-like"/>
    <property type="match status" value="1"/>
</dbReference>
<accession>D4RW28</accession>
<sequence length="222" mass="25446">MFENIKAVFFDMDGTIVDSMWMWKKIDIEFLGKHNIELPDNLQREIEGMSFSETAVYFKERFSLKESLEEIKKIWNNMAIDKYKNEVKLKKGVMPVLELLRDKGYKTGIATSNSMELALACIEANGIKKYFDAIVTGCDVGAGKPAPDIYLKNAKICNVLPKESLVFEDVVQGIEAGHNAGMRVCAVFDEYSVYIDEEKHRKADYYINDFNEVIKELRKAEI</sequence>
<protein>
    <submittedName>
        <fullName evidence="1">HAD hydrolase, family IA, variant 3</fullName>
    </submittedName>
</protein>
<keyword evidence="1" id="KW-0378">Hydrolase</keyword>
<dbReference type="SFLD" id="SFLDS00003">
    <property type="entry name" value="Haloacid_Dehalogenase"/>
    <property type="match status" value="1"/>
</dbReference>
<dbReference type="PANTHER" id="PTHR18901:SF38">
    <property type="entry name" value="PSEUDOURIDINE-5'-PHOSPHATASE"/>
    <property type="match status" value="1"/>
</dbReference>
<dbReference type="InterPro" id="IPR023198">
    <property type="entry name" value="PGP-like_dom2"/>
</dbReference>
<dbReference type="Pfam" id="PF13419">
    <property type="entry name" value="HAD_2"/>
    <property type="match status" value="1"/>
</dbReference>
<dbReference type="InterPro" id="IPR006439">
    <property type="entry name" value="HAD-SF_hydro_IA"/>
</dbReference>
<dbReference type="SFLD" id="SFLDG01129">
    <property type="entry name" value="C1.5:_HAD__Beta-PGM__Phosphata"/>
    <property type="match status" value="1"/>
</dbReference>
<proteinExistence type="predicted"/>
<dbReference type="HOGENOM" id="CLU_045011_13_1_9"/>
<evidence type="ECO:0000313" key="1">
    <source>
        <dbReference type="EMBL" id="EFF69645.1"/>
    </source>
</evidence>
<dbReference type="PRINTS" id="PR00413">
    <property type="entry name" value="HADHALOGNASE"/>
</dbReference>
<dbReference type="AlphaFoldDB" id="D4RW28"/>
<dbReference type="InterPro" id="IPR023214">
    <property type="entry name" value="HAD_sf"/>
</dbReference>
<dbReference type="PANTHER" id="PTHR18901">
    <property type="entry name" value="2-DEOXYGLUCOSE-6-PHOSPHATE PHOSPHATASE 2"/>
    <property type="match status" value="1"/>
</dbReference>
<name>D4RW28_9FIRM</name>
<gene>
    <name evidence="1" type="ORF">BUTYVIB_00158</name>
</gene>
<reference evidence="1 2" key="1">
    <citation type="submission" date="2010-02" db="EMBL/GenBank/DDBJ databases">
        <authorList>
            <person name="Weinstock G."/>
            <person name="Sodergren E."/>
            <person name="Clifton S."/>
            <person name="Fulton L."/>
            <person name="Fulton B."/>
            <person name="Courtney L."/>
            <person name="Fronick C."/>
            <person name="Harrison M."/>
            <person name="Strong C."/>
            <person name="Farmer C."/>
            <person name="Delahaunty K."/>
            <person name="Markovic C."/>
            <person name="Hall O."/>
            <person name="Minx P."/>
            <person name="Tomlinson C."/>
            <person name="Mitreva M."/>
            <person name="Nelson J."/>
            <person name="Hou S."/>
            <person name="Wollam A."/>
            <person name="Pepin K.H."/>
            <person name="Johnson M."/>
            <person name="Bhonagiri V."/>
            <person name="Zhang X."/>
            <person name="Suruliraj S."/>
            <person name="Warren W."/>
            <person name="Chinwalla A."/>
            <person name="Mardis E.R."/>
            <person name="Wilson R.K."/>
        </authorList>
    </citation>
    <scope>NUCLEOTIDE SEQUENCE [LARGE SCALE GENOMIC DNA]</scope>
    <source>
        <strain evidence="1 2">DSM 2876</strain>
    </source>
</reference>
<dbReference type="GeneID" id="98918524"/>
<dbReference type="SFLD" id="SFLDG01135">
    <property type="entry name" value="C1.5.6:_HAD__Beta-PGM__Phospha"/>
    <property type="match status" value="1"/>
</dbReference>
<evidence type="ECO:0000313" key="2">
    <source>
        <dbReference type="Proteomes" id="UP000006238"/>
    </source>
</evidence>